<keyword evidence="1" id="KW-1133">Transmembrane helix</keyword>
<dbReference type="EMBL" id="BLLK01000019">
    <property type="protein sequence ID" value="GFH44470.1"/>
    <property type="molecule type" value="Genomic_DNA"/>
</dbReference>
<accession>A0AAD3CG30</accession>
<organism evidence="2 3">
    <name type="scientific">Chaetoceros tenuissimus</name>
    <dbReference type="NCBI Taxonomy" id="426638"/>
    <lineage>
        <taxon>Eukaryota</taxon>
        <taxon>Sar</taxon>
        <taxon>Stramenopiles</taxon>
        <taxon>Ochrophyta</taxon>
        <taxon>Bacillariophyta</taxon>
        <taxon>Coscinodiscophyceae</taxon>
        <taxon>Chaetocerotophycidae</taxon>
        <taxon>Chaetocerotales</taxon>
        <taxon>Chaetocerotaceae</taxon>
        <taxon>Chaetoceros</taxon>
    </lineage>
</organism>
<dbReference type="AlphaFoldDB" id="A0AAD3CG30"/>
<sequence length="218" mass="25713">MNLNTRLKIYSMDSNHSDDDYDAKQDWNRGRTTRRRNSLEHTIKRGQRLLHTQCLLQDVQLWKSLKHIEYEYEECNDDCGIVASSFTKEHDDVKVGDTTSTKENQSDYSFQGDIDEEMQYANCSDEDEDNDDDCSYDTISIDGKEHENTTIVKSKKIRRTTDRLPYDLQIDLHQATNKSYLQKKHRKKIIVGILLIAFLLSSFFKIDVAWFPFFTMMR</sequence>
<feature type="transmembrane region" description="Helical" evidence="1">
    <location>
        <begin position="189"/>
        <end position="213"/>
    </location>
</feature>
<keyword evidence="1" id="KW-0472">Membrane</keyword>
<evidence type="ECO:0000313" key="3">
    <source>
        <dbReference type="Proteomes" id="UP001054902"/>
    </source>
</evidence>
<keyword evidence="1" id="KW-0812">Transmembrane</keyword>
<name>A0AAD3CG30_9STRA</name>
<evidence type="ECO:0000256" key="1">
    <source>
        <dbReference type="SAM" id="Phobius"/>
    </source>
</evidence>
<gene>
    <name evidence="2" type="ORF">CTEN210_00944</name>
</gene>
<protein>
    <submittedName>
        <fullName evidence="2">Uncharacterized protein</fullName>
    </submittedName>
</protein>
<keyword evidence="3" id="KW-1185">Reference proteome</keyword>
<dbReference type="Proteomes" id="UP001054902">
    <property type="component" value="Unassembled WGS sequence"/>
</dbReference>
<proteinExistence type="predicted"/>
<comment type="caution">
    <text evidence="2">The sequence shown here is derived from an EMBL/GenBank/DDBJ whole genome shotgun (WGS) entry which is preliminary data.</text>
</comment>
<reference evidence="2 3" key="1">
    <citation type="journal article" date="2021" name="Sci. Rep.">
        <title>The genome of the diatom Chaetoceros tenuissimus carries an ancient integrated fragment of an extant virus.</title>
        <authorList>
            <person name="Hongo Y."/>
            <person name="Kimura K."/>
            <person name="Takaki Y."/>
            <person name="Yoshida Y."/>
            <person name="Baba S."/>
            <person name="Kobayashi G."/>
            <person name="Nagasaki K."/>
            <person name="Hano T."/>
            <person name="Tomaru Y."/>
        </authorList>
    </citation>
    <scope>NUCLEOTIDE SEQUENCE [LARGE SCALE GENOMIC DNA]</scope>
    <source>
        <strain evidence="2 3">NIES-3715</strain>
    </source>
</reference>
<evidence type="ECO:0000313" key="2">
    <source>
        <dbReference type="EMBL" id="GFH44470.1"/>
    </source>
</evidence>